<accession>A0ABW0P5H7</accession>
<evidence type="ECO:0000256" key="1">
    <source>
        <dbReference type="ARBA" id="ARBA00004429"/>
    </source>
</evidence>
<evidence type="ECO:0000256" key="2">
    <source>
        <dbReference type="ARBA" id="ARBA00010072"/>
    </source>
</evidence>
<dbReference type="PANTHER" id="PTHR30614:SF41">
    <property type="entry name" value="INNER MEMBRANE AMINO-ACID ABC TRANSPORTER PERMEASE PROTEIN YHDY"/>
    <property type="match status" value="1"/>
</dbReference>
<comment type="similarity">
    <text evidence="2">Belongs to the binding-protein-dependent transport system permease family. HisMQ subfamily.</text>
</comment>
<keyword evidence="6 8" id="KW-1133">Transmembrane helix</keyword>
<reference evidence="11" key="1">
    <citation type="journal article" date="2019" name="Int. J. Syst. Evol. Microbiol.">
        <title>The Global Catalogue of Microorganisms (GCM) 10K type strain sequencing project: providing services to taxonomists for standard genome sequencing and annotation.</title>
        <authorList>
            <consortium name="The Broad Institute Genomics Platform"/>
            <consortium name="The Broad Institute Genome Sequencing Center for Infectious Disease"/>
            <person name="Wu L."/>
            <person name="Ma J."/>
        </authorList>
    </citation>
    <scope>NUCLEOTIDE SEQUENCE [LARGE SCALE GENOMIC DNA]</scope>
    <source>
        <strain evidence="11">CCUG 43117</strain>
    </source>
</reference>
<dbReference type="Proteomes" id="UP001596060">
    <property type="component" value="Unassembled WGS sequence"/>
</dbReference>
<comment type="caution">
    <text evidence="10">The sequence shown here is derived from an EMBL/GenBank/DDBJ whole genome shotgun (WGS) entry which is preliminary data.</text>
</comment>
<name>A0ABW0P5H7_9HYPH</name>
<feature type="transmembrane region" description="Helical" evidence="8">
    <location>
        <begin position="283"/>
        <end position="305"/>
    </location>
</feature>
<evidence type="ECO:0000313" key="11">
    <source>
        <dbReference type="Proteomes" id="UP001596060"/>
    </source>
</evidence>
<evidence type="ECO:0000256" key="5">
    <source>
        <dbReference type="ARBA" id="ARBA00022692"/>
    </source>
</evidence>
<dbReference type="CDD" id="cd06261">
    <property type="entry name" value="TM_PBP2"/>
    <property type="match status" value="1"/>
</dbReference>
<dbReference type="NCBIfam" id="TIGR01726">
    <property type="entry name" value="HEQRo_perm_3TM"/>
    <property type="match status" value="1"/>
</dbReference>
<sequence>MDALNTARETLPAPRQRGLSAPLKRYFGTPLNALITLVCLWLMVRLATAAWGWLVTRAVMEGGPEACKGGTGACWPFLAAKLRFMIFGFYPYDEHWRPALALGLFLCAIIISMMPRFWGRGLVWLWIAVPLICGVLMYGGVFGLPVVTTTNWGGLPLSFMLSFVGLALGFPLGVVLALARSSKLPAIQVIAIIFIEVVRGVPLVSILFMASVMLPLFMPDGLTVDKLLRAQVAIIIFAGAYIAETVRGGLQAVPKGQHEAAAALGLGYWLAMRKIILPQALKIVIPPLVNIFIGFFQDTTLVTIIGLLDFLDTVRASLRDPNWQGIAVIEGYVFAALVYAVFSYAMGSYSRFLEQRLKTDHDRSAAGG</sequence>
<evidence type="ECO:0000256" key="6">
    <source>
        <dbReference type="ARBA" id="ARBA00022989"/>
    </source>
</evidence>
<dbReference type="InterPro" id="IPR043429">
    <property type="entry name" value="ArtM/GltK/GlnP/TcyL/YhdX-like"/>
</dbReference>
<feature type="transmembrane region" description="Helical" evidence="8">
    <location>
        <begin position="122"/>
        <end position="147"/>
    </location>
</feature>
<keyword evidence="11" id="KW-1185">Reference proteome</keyword>
<protein>
    <submittedName>
        <fullName evidence="10">Amino acid ABC transporter permease</fullName>
    </submittedName>
</protein>
<feature type="transmembrane region" description="Helical" evidence="8">
    <location>
        <begin position="325"/>
        <end position="346"/>
    </location>
</feature>
<feature type="transmembrane region" description="Helical" evidence="8">
    <location>
        <begin position="228"/>
        <end position="246"/>
    </location>
</feature>
<feature type="domain" description="ABC transmembrane type-1" evidence="9">
    <location>
        <begin position="155"/>
        <end position="345"/>
    </location>
</feature>
<evidence type="ECO:0000259" key="9">
    <source>
        <dbReference type="PROSITE" id="PS50928"/>
    </source>
</evidence>
<dbReference type="InterPro" id="IPR035906">
    <property type="entry name" value="MetI-like_sf"/>
</dbReference>
<evidence type="ECO:0000313" key="10">
    <source>
        <dbReference type="EMBL" id="MFC5507008.1"/>
    </source>
</evidence>
<proteinExistence type="inferred from homology"/>
<evidence type="ECO:0000256" key="3">
    <source>
        <dbReference type="ARBA" id="ARBA00022448"/>
    </source>
</evidence>
<dbReference type="EMBL" id="JBHSLU010000060">
    <property type="protein sequence ID" value="MFC5507008.1"/>
    <property type="molecule type" value="Genomic_DNA"/>
</dbReference>
<feature type="transmembrane region" description="Helical" evidence="8">
    <location>
        <begin position="95"/>
        <end position="115"/>
    </location>
</feature>
<comment type="subcellular location">
    <subcellularLocation>
        <location evidence="1">Cell inner membrane</location>
        <topology evidence="1">Multi-pass membrane protein</topology>
    </subcellularLocation>
    <subcellularLocation>
        <location evidence="8">Cell membrane</location>
        <topology evidence="8">Multi-pass membrane protein</topology>
    </subcellularLocation>
</comment>
<feature type="transmembrane region" description="Helical" evidence="8">
    <location>
        <begin position="33"/>
        <end position="54"/>
    </location>
</feature>
<gene>
    <name evidence="10" type="ORF">ACFPN9_17365</name>
</gene>
<organism evidence="10 11">
    <name type="scientific">Bosea massiliensis</name>
    <dbReference type="NCBI Taxonomy" id="151419"/>
    <lineage>
        <taxon>Bacteria</taxon>
        <taxon>Pseudomonadati</taxon>
        <taxon>Pseudomonadota</taxon>
        <taxon>Alphaproteobacteria</taxon>
        <taxon>Hyphomicrobiales</taxon>
        <taxon>Boseaceae</taxon>
        <taxon>Bosea</taxon>
    </lineage>
</organism>
<dbReference type="RefSeq" id="WP_066716302.1">
    <property type="nucleotide sequence ID" value="NZ_JBHSLU010000060.1"/>
</dbReference>
<feature type="transmembrane region" description="Helical" evidence="8">
    <location>
        <begin position="191"/>
        <end position="216"/>
    </location>
</feature>
<evidence type="ECO:0000256" key="7">
    <source>
        <dbReference type="ARBA" id="ARBA00023136"/>
    </source>
</evidence>
<dbReference type="InterPro" id="IPR010065">
    <property type="entry name" value="AA_ABC_transptr_permease_3TM"/>
</dbReference>
<dbReference type="PANTHER" id="PTHR30614">
    <property type="entry name" value="MEMBRANE COMPONENT OF AMINO ACID ABC TRANSPORTER"/>
    <property type="match status" value="1"/>
</dbReference>
<keyword evidence="5 8" id="KW-0812">Transmembrane</keyword>
<keyword evidence="3 8" id="KW-0813">Transport</keyword>
<keyword evidence="7 8" id="KW-0472">Membrane</keyword>
<keyword evidence="4" id="KW-1003">Cell membrane</keyword>
<dbReference type="Pfam" id="PF00528">
    <property type="entry name" value="BPD_transp_1"/>
    <property type="match status" value="1"/>
</dbReference>
<dbReference type="Gene3D" id="1.10.3720.10">
    <property type="entry name" value="MetI-like"/>
    <property type="match status" value="1"/>
</dbReference>
<evidence type="ECO:0000256" key="8">
    <source>
        <dbReference type="RuleBase" id="RU363032"/>
    </source>
</evidence>
<dbReference type="InterPro" id="IPR000515">
    <property type="entry name" value="MetI-like"/>
</dbReference>
<dbReference type="PROSITE" id="PS50928">
    <property type="entry name" value="ABC_TM1"/>
    <property type="match status" value="1"/>
</dbReference>
<evidence type="ECO:0000256" key="4">
    <source>
        <dbReference type="ARBA" id="ARBA00022475"/>
    </source>
</evidence>
<dbReference type="SUPFAM" id="SSF161098">
    <property type="entry name" value="MetI-like"/>
    <property type="match status" value="1"/>
</dbReference>
<feature type="transmembrane region" description="Helical" evidence="8">
    <location>
        <begin position="159"/>
        <end position="179"/>
    </location>
</feature>